<accession>A0ABN2LIU2</accession>
<sequence length="189" mass="20496">MTRRSVLFVATGGSRRRAVSIESAEVLAAGGRATVIVDHLGAWKSSALPDGVEIVETTALELRHWARAWEQLLVFAAPAFVVRVLGRGALMRPVTRLHRAYLRLFATRLHRGLFMPVYRALTRRVRARLISRAVLRGAAYDAVVVSDPRSVIDVAAIRRADPYAFGAAPLTFRLTDAEAAGAVGAGAAR</sequence>
<evidence type="ECO:0000313" key="2">
    <source>
        <dbReference type="Proteomes" id="UP001500218"/>
    </source>
</evidence>
<name>A0ABN2LIU2_9ACTN</name>
<reference evidence="1 2" key="1">
    <citation type="journal article" date="2019" name="Int. J. Syst. Evol. Microbiol.">
        <title>The Global Catalogue of Microorganisms (GCM) 10K type strain sequencing project: providing services to taxonomists for standard genome sequencing and annotation.</title>
        <authorList>
            <consortium name="The Broad Institute Genomics Platform"/>
            <consortium name="The Broad Institute Genome Sequencing Center for Infectious Disease"/>
            <person name="Wu L."/>
            <person name="Ma J."/>
        </authorList>
    </citation>
    <scope>NUCLEOTIDE SEQUENCE [LARGE SCALE GENOMIC DNA]</scope>
    <source>
        <strain evidence="1 2">JCM 13250</strain>
    </source>
</reference>
<dbReference type="EMBL" id="BAAALT010000020">
    <property type="protein sequence ID" value="GAA1789657.1"/>
    <property type="molecule type" value="Genomic_DNA"/>
</dbReference>
<evidence type="ECO:0000313" key="1">
    <source>
        <dbReference type="EMBL" id="GAA1789657.1"/>
    </source>
</evidence>
<dbReference type="RefSeq" id="WP_344126629.1">
    <property type="nucleotide sequence ID" value="NZ_BAAALT010000020.1"/>
</dbReference>
<organism evidence="1 2">
    <name type="scientific">Luedemannella flava</name>
    <dbReference type="NCBI Taxonomy" id="349316"/>
    <lineage>
        <taxon>Bacteria</taxon>
        <taxon>Bacillati</taxon>
        <taxon>Actinomycetota</taxon>
        <taxon>Actinomycetes</taxon>
        <taxon>Micromonosporales</taxon>
        <taxon>Micromonosporaceae</taxon>
        <taxon>Luedemannella</taxon>
    </lineage>
</organism>
<dbReference type="Proteomes" id="UP001500218">
    <property type="component" value="Unassembled WGS sequence"/>
</dbReference>
<gene>
    <name evidence="1" type="ORF">GCM10009682_09580</name>
</gene>
<protein>
    <submittedName>
        <fullName evidence="1">Uncharacterized protein</fullName>
    </submittedName>
</protein>
<comment type="caution">
    <text evidence="1">The sequence shown here is derived from an EMBL/GenBank/DDBJ whole genome shotgun (WGS) entry which is preliminary data.</text>
</comment>
<keyword evidence="2" id="KW-1185">Reference proteome</keyword>
<proteinExistence type="predicted"/>